<dbReference type="EMBL" id="JAWDJX010000024">
    <property type="protein sequence ID" value="KAK3051841.1"/>
    <property type="molecule type" value="Genomic_DNA"/>
</dbReference>
<dbReference type="SUPFAM" id="SSF51905">
    <property type="entry name" value="FAD/NAD(P)-binding domain"/>
    <property type="match status" value="1"/>
</dbReference>
<dbReference type="Proteomes" id="UP001271007">
    <property type="component" value="Unassembled WGS sequence"/>
</dbReference>
<dbReference type="GO" id="GO:0016491">
    <property type="term" value="F:oxidoreductase activity"/>
    <property type="evidence" value="ECO:0007669"/>
    <property type="project" value="InterPro"/>
</dbReference>
<organism evidence="2 3">
    <name type="scientific">Extremus antarcticus</name>
    <dbReference type="NCBI Taxonomy" id="702011"/>
    <lineage>
        <taxon>Eukaryota</taxon>
        <taxon>Fungi</taxon>
        <taxon>Dikarya</taxon>
        <taxon>Ascomycota</taxon>
        <taxon>Pezizomycotina</taxon>
        <taxon>Dothideomycetes</taxon>
        <taxon>Dothideomycetidae</taxon>
        <taxon>Mycosphaerellales</taxon>
        <taxon>Extremaceae</taxon>
        <taxon>Extremus</taxon>
    </lineage>
</organism>
<feature type="domain" description="Amine oxidase" evidence="1">
    <location>
        <begin position="20"/>
        <end position="221"/>
    </location>
</feature>
<dbReference type="Gene3D" id="3.90.660.10">
    <property type="match status" value="1"/>
</dbReference>
<dbReference type="InterPro" id="IPR002937">
    <property type="entry name" value="Amino_oxidase"/>
</dbReference>
<accession>A0AAJ0G846</accession>
<dbReference type="InterPro" id="IPR036188">
    <property type="entry name" value="FAD/NAD-bd_sf"/>
</dbReference>
<dbReference type="AlphaFoldDB" id="A0AAJ0G846"/>
<dbReference type="Gene3D" id="1.10.10.1620">
    <property type="match status" value="1"/>
</dbReference>
<comment type="caution">
    <text evidence="2">The sequence shown here is derived from an EMBL/GenBank/DDBJ whole genome shotgun (WGS) entry which is preliminary data.</text>
</comment>
<sequence>MSWSDDTQKMTIEYRNQNNLLDLEPETMDFDYTVVAVPFSRVRLWRLPDYSSLLSRAITNLNYDQSCKVALMYKSRFWEHLEHPIYGGCGSTDIPGIGSICYPSYQINSTGPGVLLASYVSTTPARSVGALTEEQHVALVQRAMVEVHGLVAQEEYTGTYERICWEFNEYQAGAWCDPLVGQQDLYLPSYFHTEKHTVFVGEHTSYTHAWIWSALESAVRGTTQLLLDMGLVDEAKEITEFWMARWISV</sequence>
<reference evidence="2" key="1">
    <citation type="submission" date="2023-04" db="EMBL/GenBank/DDBJ databases">
        <title>Black Yeasts Isolated from many extreme environments.</title>
        <authorList>
            <person name="Coleine C."/>
            <person name="Stajich J.E."/>
            <person name="Selbmann L."/>
        </authorList>
    </citation>
    <scope>NUCLEOTIDE SEQUENCE</scope>
    <source>
        <strain evidence="2">CCFEE 5312</strain>
    </source>
</reference>
<name>A0AAJ0G846_9PEZI</name>
<evidence type="ECO:0000313" key="3">
    <source>
        <dbReference type="Proteomes" id="UP001271007"/>
    </source>
</evidence>
<keyword evidence="3" id="KW-1185">Reference proteome</keyword>
<gene>
    <name evidence="2" type="ORF">LTR09_007141</name>
</gene>
<proteinExistence type="predicted"/>
<evidence type="ECO:0000313" key="2">
    <source>
        <dbReference type="EMBL" id="KAK3051841.1"/>
    </source>
</evidence>
<dbReference type="SUPFAM" id="SSF54373">
    <property type="entry name" value="FAD-linked reductases, C-terminal domain"/>
    <property type="match status" value="1"/>
</dbReference>
<evidence type="ECO:0000259" key="1">
    <source>
        <dbReference type="Pfam" id="PF01593"/>
    </source>
</evidence>
<protein>
    <recommendedName>
        <fullName evidence="1">Amine oxidase domain-containing protein</fullName>
    </recommendedName>
</protein>
<dbReference type="Pfam" id="PF01593">
    <property type="entry name" value="Amino_oxidase"/>
    <property type="match status" value="1"/>
</dbReference>